<protein>
    <submittedName>
        <fullName evidence="6">DUF3048 domain-containing protein</fullName>
    </submittedName>
</protein>
<keyword evidence="7" id="KW-1185">Reference proteome</keyword>
<gene>
    <name evidence="5" type="ORF">B4102_0142</name>
    <name evidence="6" type="ORF">JGZ69_05205</name>
</gene>
<reference evidence="6 8" key="2">
    <citation type="submission" date="2020-12" db="EMBL/GenBank/DDBJ databases">
        <title>Taxonomic evaluation of the Bacillus sporothermodurans group of bacteria based on whole genome sequences.</title>
        <authorList>
            <person name="Fiedler G."/>
            <person name="Herbstmann A.-D."/>
            <person name="Doll E."/>
            <person name="Wenning M."/>
            <person name="Brinks E."/>
            <person name="Kabisch J."/>
            <person name="Breitenwieser F."/>
            <person name="Lappann M."/>
            <person name="Boehnlein C."/>
            <person name="Franz C."/>
        </authorList>
    </citation>
    <scope>NUCLEOTIDE SEQUENCE [LARGE SCALE GENOMIC DNA]</scope>
    <source>
        <strain evidence="6 8">DSM 10599</strain>
    </source>
</reference>
<dbReference type="AlphaFoldDB" id="A0A150LE43"/>
<dbReference type="InterPro" id="IPR021416">
    <property type="entry name" value="DUF3048_N"/>
</dbReference>
<dbReference type="Proteomes" id="UP000075666">
    <property type="component" value="Unassembled WGS sequence"/>
</dbReference>
<evidence type="ECO:0000313" key="8">
    <source>
        <dbReference type="Proteomes" id="UP000595512"/>
    </source>
</evidence>
<dbReference type="STRING" id="46224.B4102_0142"/>
<dbReference type="EMBL" id="CP066701">
    <property type="protein sequence ID" value="QQX27379.1"/>
    <property type="molecule type" value="Genomic_DNA"/>
</dbReference>
<dbReference type="EMBL" id="LQYN01000015">
    <property type="protein sequence ID" value="KYD10236.1"/>
    <property type="molecule type" value="Genomic_DNA"/>
</dbReference>
<name>A0A150LE43_9BACI</name>
<dbReference type="PROSITE" id="PS51257">
    <property type="entry name" value="PROKAR_LIPOPROTEIN"/>
    <property type="match status" value="1"/>
</dbReference>
<feature type="region of interest" description="Disordered" evidence="1">
    <location>
        <begin position="24"/>
        <end position="46"/>
    </location>
</feature>
<feature type="signal peptide" evidence="2">
    <location>
        <begin position="1"/>
        <end position="22"/>
    </location>
</feature>
<evidence type="ECO:0000313" key="5">
    <source>
        <dbReference type="EMBL" id="KYD10236.1"/>
    </source>
</evidence>
<dbReference type="PATRIC" id="fig|46224.3.peg.1162"/>
<evidence type="ECO:0000259" key="4">
    <source>
        <dbReference type="Pfam" id="PF17479"/>
    </source>
</evidence>
<evidence type="ECO:0000313" key="6">
    <source>
        <dbReference type="EMBL" id="QQX27379.1"/>
    </source>
</evidence>
<feature type="domain" description="DUF3048" evidence="3">
    <location>
        <begin position="53"/>
        <end position="193"/>
    </location>
</feature>
<proteinExistence type="predicted"/>
<dbReference type="SUPFAM" id="SSF159774">
    <property type="entry name" value="YerB-like"/>
    <property type="match status" value="1"/>
</dbReference>
<dbReference type="InterPro" id="IPR023158">
    <property type="entry name" value="YerB-like_sf"/>
</dbReference>
<evidence type="ECO:0000313" key="7">
    <source>
        <dbReference type="Proteomes" id="UP000075666"/>
    </source>
</evidence>
<evidence type="ECO:0000256" key="1">
    <source>
        <dbReference type="SAM" id="MobiDB-lite"/>
    </source>
</evidence>
<dbReference type="Pfam" id="PF11258">
    <property type="entry name" value="DUF3048"/>
    <property type="match status" value="1"/>
</dbReference>
<evidence type="ECO:0000259" key="3">
    <source>
        <dbReference type="Pfam" id="PF11258"/>
    </source>
</evidence>
<dbReference type="Proteomes" id="UP000595512">
    <property type="component" value="Chromosome"/>
</dbReference>
<dbReference type="Gene3D" id="3.50.90.10">
    <property type="entry name" value="YerB-like"/>
    <property type="match status" value="1"/>
</dbReference>
<feature type="chain" id="PRO_5041044257" evidence="2">
    <location>
        <begin position="23"/>
        <end position="344"/>
    </location>
</feature>
<feature type="compositionally biased region" description="Basic and acidic residues" evidence="1">
    <location>
        <begin position="24"/>
        <end position="38"/>
    </location>
</feature>
<dbReference type="RefSeq" id="WP_066227693.1">
    <property type="nucleotide sequence ID" value="NZ_CP066701.1"/>
</dbReference>
<accession>A0A150LE43</accession>
<organism evidence="5 7">
    <name type="scientific">Heyndrickxia sporothermodurans</name>
    <dbReference type="NCBI Taxonomy" id="46224"/>
    <lineage>
        <taxon>Bacteria</taxon>
        <taxon>Bacillati</taxon>
        <taxon>Bacillota</taxon>
        <taxon>Bacilli</taxon>
        <taxon>Bacillales</taxon>
        <taxon>Bacillaceae</taxon>
        <taxon>Heyndrickxia</taxon>
    </lineage>
</organism>
<dbReference type="KEGG" id="hspo:JGZ69_05205"/>
<feature type="domain" description="DUF3048" evidence="4">
    <location>
        <begin position="223"/>
        <end position="331"/>
    </location>
</feature>
<keyword evidence="2" id="KW-0732">Signal</keyword>
<dbReference type="Pfam" id="PF17479">
    <property type="entry name" value="DUF3048_C"/>
    <property type="match status" value="1"/>
</dbReference>
<evidence type="ECO:0000256" key="2">
    <source>
        <dbReference type="SAM" id="SignalP"/>
    </source>
</evidence>
<reference evidence="5 7" key="1">
    <citation type="submission" date="2016-01" db="EMBL/GenBank/DDBJ databases">
        <title>Genome Sequences of Twelve Sporeforming Bacillus Species Isolated from Foods.</title>
        <authorList>
            <person name="Berendsen E.M."/>
            <person name="Wells-Bennik M.H."/>
            <person name="Krawcyk A.O."/>
            <person name="De Jong A."/>
            <person name="Holsappel S."/>
            <person name="Eijlander R.T."/>
            <person name="Kuipers O.P."/>
        </authorList>
    </citation>
    <scope>NUCLEOTIDE SEQUENCE [LARGE SCALE GENOMIC DNA]</scope>
    <source>
        <strain evidence="5 7">B4102</strain>
    </source>
</reference>
<dbReference type="InterPro" id="IPR035328">
    <property type="entry name" value="DUF3048_C"/>
</dbReference>
<sequence length="344" mass="39327">MFKKTFLLAIVLVCVLSACSHKRETEKNEAAKSPERGEVSGNKKPNVKFTFPLTGLEANEKPRTRAVSVMINNHPKARPQSGLTEADIVYEVLAEGDITRFLAIFQSEQPNRIGPVRSSRDYFIELAKGYNSFYIAHGYSPEAKKMLESGYIDNINGIQYDGTLFKRSSDRQAPHNSYITYENIRKGATMKNFNMDTPPKALNFASETELKQITRQKVKHILIRYSTNSIFNAEYKYDEKLQKFKRFSGNEQTIDLETKKPVLLDNLLVVEMQHKIIDDYGRRSIDLTSGGKAYFIQKGTYREVEWRNVEGKIIPYENGIPAKFVPGKTWINIVPNLKDVSFSE</sequence>
<dbReference type="OrthoDB" id="9779102at2"/>